<reference evidence="2" key="1">
    <citation type="submission" date="2020-04" db="EMBL/GenBank/DDBJ databases">
        <authorList>
            <person name="Alioto T."/>
            <person name="Alioto T."/>
            <person name="Gomez Garrido J."/>
        </authorList>
    </citation>
    <scope>NUCLEOTIDE SEQUENCE</scope>
    <source>
        <strain evidence="2">A484AB</strain>
    </source>
</reference>
<dbReference type="EMBL" id="CACRXK020001625">
    <property type="protein sequence ID" value="CAB3990236.1"/>
    <property type="molecule type" value="Genomic_DNA"/>
</dbReference>
<evidence type="ECO:0000313" key="3">
    <source>
        <dbReference type="Proteomes" id="UP001152795"/>
    </source>
</evidence>
<keyword evidence="3" id="KW-1185">Reference proteome</keyword>
<proteinExistence type="predicted"/>
<sequence length="136" mass="15749">MPPMHHWDRKPAVRSWMNERQHRTRDRPKGKQPRYFKGIFPEASQSEEKDVYSMELITISNSINIVTAPQDIFMEYKDVFKGLSCLPGKCHLQINHDAQHVKHTPGRIATLLKAELKAYIETLQKNGGSQESHRAN</sequence>
<feature type="compositionally biased region" description="Basic residues" evidence="1">
    <location>
        <begin position="22"/>
        <end position="34"/>
    </location>
</feature>
<organism evidence="2 3">
    <name type="scientific">Paramuricea clavata</name>
    <name type="common">Red gorgonian</name>
    <name type="synonym">Violescent sea-whip</name>
    <dbReference type="NCBI Taxonomy" id="317549"/>
    <lineage>
        <taxon>Eukaryota</taxon>
        <taxon>Metazoa</taxon>
        <taxon>Cnidaria</taxon>
        <taxon>Anthozoa</taxon>
        <taxon>Octocorallia</taxon>
        <taxon>Malacalcyonacea</taxon>
        <taxon>Plexauridae</taxon>
        <taxon>Paramuricea</taxon>
    </lineage>
</organism>
<feature type="compositionally biased region" description="Basic and acidic residues" evidence="1">
    <location>
        <begin position="1"/>
        <end position="21"/>
    </location>
</feature>
<accession>A0A7D9HRN0</accession>
<dbReference type="AlphaFoldDB" id="A0A7D9HRN0"/>
<protein>
    <submittedName>
        <fullName evidence="2">Uncharacterized protein</fullName>
    </submittedName>
</protein>
<dbReference type="Proteomes" id="UP001152795">
    <property type="component" value="Unassembled WGS sequence"/>
</dbReference>
<evidence type="ECO:0000256" key="1">
    <source>
        <dbReference type="SAM" id="MobiDB-lite"/>
    </source>
</evidence>
<gene>
    <name evidence="2" type="ORF">PACLA_8A080041</name>
</gene>
<comment type="caution">
    <text evidence="2">The sequence shown here is derived from an EMBL/GenBank/DDBJ whole genome shotgun (WGS) entry which is preliminary data.</text>
</comment>
<evidence type="ECO:0000313" key="2">
    <source>
        <dbReference type="EMBL" id="CAB3990236.1"/>
    </source>
</evidence>
<feature type="region of interest" description="Disordered" evidence="1">
    <location>
        <begin position="1"/>
        <end position="35"/>
    </location>
</feature>
<name>A0A7D9HRN0_PARCT</name>